<keyword evidence="1" id="KW-1133">Transmembrane helix</keyword>
<proteinExistence type="predicted"/>
<feature type="transmembrane region" description="Helical" evidence="1">
    <location>
        <begin position="63"/>
        <end position="81"/>
    </location>
</feature>
<comment type="caution">
    <text evidence="2">The sequence shown here is derived from an EMBL/GenBank/DDBJ whole genome shotgun (WGS) entry which is preliminary data.</text>
</comment>
<sequence>MALSELNNITSQIFGNINIQTVPISEILIVTGIVIASIILFAAFIYGMFKLAKALPSMSVKNFMLLMLVIAAVLIIIGILIP</sequence>
<reference evidence="2 3" key="1">
    <citation type="journal article" date="2015" name="Appl. Environ. Microbiol.">
        <title>Nanoarchaeota, Their Sulfolobales Host, and Nanoarchaeota Virus Distribution across Yellowstone National Park Hot Springs.</title>
        <authorList>
            <person name="Munson-McGee J.H."/>
            <person name="Field E.K."/>
            <person name="Bateson M."/>
            <person name="Rooney C."/>
            <person name="Stepanauskas R."/>
            <person name="Young M.J."/>
        </authorList>
    </citation>
    <scope>NUCLEOTIDE SEQUENCE [LARGE SCALE GENOMIC DNA]</scope>
    <source>
        <strain evidence="2">SCGC AC-742_N10</strain>
    </source>
</reference>
<gene>
    <name evidence="2" type="ORF">DDW13_04165</name>
</gene>
<protein>
    <submittedName>
        <fullName evidence="2">Uncharacterized protein</fullName>
    </submittedName>
</protein>
<keyword evidence="1" id="KW-0472">Membrane</keyword>
<dbReference type="EMBL" id="QEFD01000128">
    <property type="protein sequence ID" value="PVU75920.1"/>
    <property type="molecule type" value="Genomic_DNA"/>
</dbReference>
<dbReference type="RefSeq" id="WP_013776130.1">
    <property type="nucleotide sequence ID" value="NC_015518.1"/>
</dbReference>
<feature type="transmembrane region" description="Helical" evidence="1">
    <location>
        <begin position="27"/>
        <end position="51"/>
    </location>
</feature>
<name>A0A2T9X769_9CREN</name>
<dbReference type="AlphaFoldDB" id="A0A2T9X769"/>
<dbReference type="Proteomes" id="UP000245638">
    <property type="component" value="Unassembled WGS sequence"/>
</dbReference>
<dbReference type="OMA" id="FHYIANQ"/>
<keyword evidence="1" id="KW-0812">Transmembrane</keyword>
<evidence type="ECO:0000256" key="1">
    <source>
        <dbReference type="SAM" id="Phobius"/>
    </source>
</evidence>
<evidence type="ECO:0000313" key="2">
    <source>
        <dbReference type="EMBL" id="PVU75920.1"/>
    </source>
</evidence>
<evidence type="ECO:0000313" key="3">
    <source>
        <dbReference type="Proteomes" id="UP000245638"/>
    </source>
</evidence>
<organism evidence="2 3">
    <name type="scientific">Acidianus hospitalis</name>
    <dbReference type="NCBI Taxonomy" id="563177"/>
    <lineage>
        <taxon>Archaea</taxon>
        <taxon>Thermoproteota</taxon>
        <taxon>Thermoprotei</taxon>
        <taxon>Sulfolobales</taxon>
        <taxon>Sulfolobaceae</taxon>
        <taxon>Acidianus</taxon>
    </lineage>
</organism>
<accession>A0A2T9X769</accession>